<dbReference type="Gene3D" id="3.40.50.300">
    <property type="entry name" value="P-loop containing nucleotide triphosphate hydrolases"/>
    <property type="match status" value="1"/>
</dbReference>
<dbReference type="Proteomes" id="UP000639772">
    <property type="component" value="Chromosome 11"/>
</dbReference>
<dbReference type="Gene3D" id="1.20.1560.10">
    <property type="entry name" value="ABC transporter type 1, transmembrane domain"/>
    <property type="match status" value="1"/>
</dbReference>
<gene>
    <name evidence="4" type="ORF">HPP92_021319</name>
</gene>
<keyword evidence="3" id="KW-0472">Membrane</keyword>
<dbReference type="OrthoDB" id="1719330at2759"/>
<accession>A0A835Q5D1</accession>
<dbReference type="InterPro" id="IPR027417">
    <property type="entry name" value="P-loop_NTPase"/>
</dbReference>
<sequence length="74" mass="8329">MKSSTSTSEQKSNCGTQDVWMIHRKPEIDAYEMSGVVLDDTKGDIKLKNVYFSYPARADQLPPEKLLHTSPASR</sequence>
<evidence type="ECO:0000256" key="2">
    <source>
        <dbReference type="ARBA" id="ARBA00022989"/>
    </source>
</evidence>
<dbReference type="InterPro" id="IPR036640">
    <property type="entry name" value="ABC1_TM_sf"/>
</dbReference>
<comment type="caution">
    <text evidence="4">The sequence shown here is derived from an EMBL/GenBank/DDBJ whole genome shotgun (WGS) entry which is preliminary data.</text>
</comment>
<dbReference type="GO" id="GO:0005524">
    <property type="term" value="F:ATP binding"/>
    <property type="evidence" value="ECO:0007669"/>
    <property type="project" value="InterPro"/>
</dbReference>
<reference evidence="4 5" key="1">
    <citation type="journal article" date="2020" name="Nat. Food">
        <title>A phased Vanilla planifolia genome enables genetic improvement of flavour and production.</title>
        <authorList>
            <person name="Hasing T."/>
            <person name="Tang H."/>
            <person name="Brym M."/>
            <person name="Khazi F."/>
            <person name="Huang T."/>
            <person name="Chambers A.H."/>
        </authorList>
    </citation>
    <scope>NUCLEOTIDE SEQUENCE [LARGE SCALE GENOMIC DNA]</scope>
    <source>
        <tissue evidence="4">Leaf</tissue>
    </source>
</reference>
<dbReference type="GO" id="GO:0016020">
    <property type="term" value="C:membrane"/>
    <property type="evidence" value="ECO:0007669"/>
    <property type="project" value="InterPro"/>
</dbReference>
<organism evidence="4 5">
    <name type="scientific">Vanilla planifolia</name>
    <name type="common">Vanilla</name>
    <dbReference type="NCBI Taxonomy" id="51239"/>
    <lineage>
        <taxon>Eukaryota</taxon>
        <taxon>Viridiplantae</taxon>
        <taxon>Streptophyta</taxon>
        <taxon>Embryophyta</taxon>
        <taxon>Tracheophyta</taxon>
        <taxon>Spermatophyta</taxon>
        <taxon>Magnoliopsida</taxon>
        <taxon>Liliopsida</taxon>
        <taxon>Asparagales</taxon>
        <taxon>Orchidaceae</taxon>
        <taxon>Vanilloideae</taxon>
        <taxon>Vanilleae</taxon>
        <taxon>Vanilla</taxon>
    </lineage>
</organism>
<evidence type="ECO:0000256" key="3">
    <source>
        <dbReference type="ARBA" id="ARBA00023136"/>
    </source>
</evidence>
<dbReference type="EMBL" id="JADCNM010000011">
    <property type="protein sequence ID" value="KAG0462843.1"/>
    <property type="molecule type" value="Genomic_DNA"/>
</dbReference>
<evidence type="ECO:0000313" key="5">
    <source>
        <dbReference type="Proteomes" id="UP000639772"/>
    </source>
</evidence>
<dbReference type="AlphaFoldDB" id="A0A835Q5D1"/>
<protein>
    <submittedName>
        <fullName evidence="4">Uncharacterized protein</fullName>
    </submittedName>
</protein>
<proteinExistence type="predicted"/>
<name>A0A835Q5D1_VANPL</name>
<evidence type="ECO:0000256" key="1">
    <source>
        <dbReference type="ARBA" id="ARBA00022692"/>
    </source>
</evidence>
<keyword evidence="2" id="KW-1133">Transmembrane helix</keyword>
<evidence type="ECO:0000313" key="4">
    <source>
        <dbReference type="EMBL" id="KAG0462843.1"/>
    </source>
</evidence>
<keyword evidence="1" id="KW-0812">Transmembrane</keyword>